<evidence type="ECO:0000313" key="6">
    <source>
        <dbReference type="EMBL" id="CAD7090202.1"/>
    </source>
</evidence>
<dbReference type="Pfam" id="PF09799">
    <property type="entry name" value="Transmemb_17"/>
    <property type="match status" value="1"/>
</dbReference>
<feature type="transmembrane region" description="Helical" evidence="5">
    <location>
        <begin position="21"/>
        <end position="40"/>
    </location>
</feature>
<keyword evidence="2 5" id="KW-0812">Transmembrane</keyword>
<gene>
    <name evidence="6" type="ORF">HERILL_LOCUS12699</name>
</gene>
<dbReference type="InterPro" id="IPR019184">
    <property type="entry name" value="Uncharacterised_TM-17"/>
</dbReference>
<organism evidence="6 7">
    <name type="scientific">Hermetia illucens</name>
    <name type="common">Black soldier fly</name>
    <dbReference type="NCBI Taxonomy" id="343691"/>
    <lineage>
        <taxon>Eukaryota</taxon>
        <taxon>Metazoa</taxon>
        <taxon>Ecdysozoa</taxon>
        <taxon>Arthropoda</taxon>
        <taxon>Hexapoda</taxon>
        <taxon>Insecta</taxon>
        <taxon>Pterygota</taxon>
        <taxon>Neoptera</taxon>
        <taxon>Endopterygota</taxon>
        <taxon>Diptera</taxon>
        <taxon>Brachycera</taxon>
        <taxon>Stratiomyomorpha</taxon>
        <taxon>Stratiomyidae</taxon>
        <taxon>Hermetiinae</taxon>
        <taxon>Hermetia</taxon>
    </lineage>
</organism>
<dbReference type="FunCoup" id="A0A7R8V017">
    <property type="interactions" value="1"/>
</dbReference>
<evidence type="ECO:0000256" key="2">
    <source>
        <dbReference type="ARBA" id="ARBA00022692"/>
    </source>
</evidence>
<dbReference type="GO" id="GO:0035869">
    <property type="term" value="C:ciliary transition zone"/>
    <property type="evidence" value="ECO:0007669"/>
    <property type="project" value="TreeGrafter"/>
</dbReference>
<keyword evidence="7" id="KW-1185">Reference proteome</keyword>
<evidence type="ECO:0000256" key="4">
    <source>
        <dbReference type="ARBA" id="ARBA00023136"/>
    </source>
</evidence>
<dbReference type="GO" id="GO:1905515">
    <property type="term" value="P:non-motile cilium assembly"/>
    <property type="evidence" value="ECO:0007669"/>
    <property type="project" value="TreeGrafter"/>
</dbReference>
<evidence type="ECO:0000256" key="3">
    <source>
        <dbReference type="ARBA" id="ARBA00022989"/>
    </source>
</evidence>
<sequence>MSNEKYKTRTGWKDVQQVSSLPLQIFLFVNVYVSAIWLVVHGNYVYEMVNTFGMIQRTLTIMASVIAMPGEVLRLYLGYSGNLGGKISDLAGFWILSTLVQLPIQLYFTLTAADDWILIVYLQYLLVCLLLFEIPTGGYASNKLSKHQSQQYRIQLIGKMHKNS</sequence>
<dbReference type="Proteomes" id="UP000594454">
    <property type="component" value="Chromosome 5"/>
</dbReference>
<feature type="transmembrane region" description="Helical" evidence="5">
    <location>
        <begin position="60"/>
        <end position="79"/>
    </location>
</feature>
<comment type="subcellular location">
    <subcellularLocation>
        <location evidence="1">Membrane</location>
        <topology evidence="1">Multi-pass membrane protein</topology>
    </subcellularLocation>
</comment>
<evidence type="ECO:0000256" key="1">
    <source>
        <dbReference type="ARBA" id="ARBA00004141"/>
    </source>
</evidence>
<accession>A0A7R8V017</accession>
<dbReference type="GO" id="GO:0016020">
    <property type="term" value="C:membrane"/>
    <property type="evidence" value="ECO:0007669"/>
    <property type="project" value="UniProtKB-SubCell"/>
</dbReference>
<feature type="transmembrane region" description="Helical" evidence="5">
    <location>
        <begin position="91"/>
        <end position="110"/>
    </location>
</feature>
<dbReference type="AlphaFoldDB" id="A0A7R8V017"/>
<dbReference type="InParanoid" id="A0A7R8V017"/>
<dbReference type="PANTHER" id="PTHR13531">
    <property type="entry name" value="GEO07735P1-RELATED-RELATED"/>
    <property type="match status" value="1"/>
</dbReference>
<dbReference type="EMBL" id="LR899013">
    <property type="protein sequence ID" value="CAD7090202.1"/>
    <property type="molecule type" value="Genomic_DNA"/>
</dbReference>
<keyword evidence="4 5" id="KW-0472">Membrane</keyword>
<protein>
    <recommendedName>
        <fullName evidence="8">Transmembrane protein</fullName>
    </recommendedName>
</protein>
<keyword evidence="3 5" id="KW-1133">Transmembrane helix</keyword>
<proteinExistence type="predicted"/>
<evidence type="ECO:0008006" key="8">
    <source>
        <dbReference type="Google" id="ProtNLM"/>
    </source>
</evidence>
<feature type="transmembrane region" description="Helical" evidence="5">
    <location>
        <begin position="116"/>
        <end position="134"/>
    </location>
</feature>
<name>A0A7R8V017_HERIL</name>
<dbReference type="PANTHER" id="PTHR13531:SF6">
    <property type="entry name" value="TMEM (HUMAN TRANSMEMBRANE PROTEIN) HOMOLOG"/>
    <property type="match status" value="1"/>
</dbReference>
<evidence type="ECO:0000256" key="5">
    <source>
        <dbReference type="SAM" id="Phobius"/>
    </source>
</evidence>
<evidence type="ECO:0000313" key="7">
    <source>
        <dbReference type="Proteomes" id="UP000594454"/>
    </source>
</evidence>
<dbReference type="OrthoDB" id="311720at2759"/>
<reference evidence="6 7" key="1">
    <citation type="submission" date="2020-11" db="EMBL/GenBank/DDBJ databases">
        <authorList>
            <person name="Wallbank WR R."/>
            <person name="Pardo Diaz C."/>
            <person name="Kozak K."/>
            <person name="Martin S."/>
            <person name="Jiggins C."/>
            <person name="Moest M."/>
            <person name="Warren A I."/>
            <person name="Generalovic N T."/>
            <person name="Byers J.R.P. K."/>
            <person name="Montejo-Kovacevich G."/>
            <person name="Yen C E."/>
        </authorList>
    </citation>
    <scope>NUCLEOTIDE SEQUENCE [LARGE SCALE GENOMIC DNA]</scope>
</reference>